<keyword evidence="4" id="KW-1185">Reference proteome</keyword>
<dbReference type="HOGENOM" id="CLU_2632062_0_0_11"/>
<dbReference type="Proteomes" id="UP000008229">
    <property type="component" value="Chromosome"/>
</dbReference>
<accession>D3F540</accession>
<dbReference type="SUPFAM" id="SSF47598">
    <property type="entry name" value="Ribbon-helix-helix"/>
    <property type="match status" value="1"/>
</dbReference>
<dbReference type="GO" id="GO:0006355">
    <property type="term" value="P:regulation of DNA-templated transcription"/>
    <property type="evidence" value="ECO:0007669"/>
    <property type="project" value="InterPro"/>
</dbReference>
<dbReference type="EMBL" id="CP001854">
    <property type="protein sequence ID" value="ADB48618.1"/>
    <property type="molecule type" value="Genomic_DNA"/>
</dbReference>
<feature type="compositionally biased region" description="Basic and acidic residues" evidence="1">
    <location>
        <begin position="67"/>
        <end position="77"/>
    </location>
</feature>
<dbReference type="InterPro" id="IPR002145">
    <property type="entry name" value="CopG"/>
</dbReference>
<evidence type="ECO:0000313" key="4">
    <source>
        <dbReference type="Proteomes" id="UP000008229"/>
    </source>
</evidence>
<dbReference type="KEGG" id="cwo:Cwoe_0182"/>
<evidence type="ECO:0000313" key="3">
    <source>
        <dbReference type="EMBL" id="ADB48618.1"/>
    </source>
</evidence>
<reference evidence="4" key="2">
    <citation type="submission" date="2010-01" db="EMBL/GenBank/DDBJ databases">
        <title>The complete genome of Conexibacter woesei DSM 14684.</title>
        <authorList>
            <consortium name="US DOE Joint Genome Institute (JGI-PGF)"/>
            <person name="Lucas S."/>
            <person name="Copeland A."/>
            <person name="Lapidus A."/>
            <person name="Glavina del Rio T."/>
            <person name="Dalin E."/>
            <person name="Tice H."/>
            <person name="Bruce D."/>
            <person name="Goodwin L."/>
            <person name="Pitluck S."/>
            <person name="Kyrpides N."/>
            <person name="Mavromatis K."/>
            <person name="Ivanova N."/>
            <person name="Mikhailova N."/>
            <person name="Chertkov O."/>
            <person name="Brettin T."/>
            <person name="Detter J.C."/>
            <person name="Han C."/>
            <person name="Larimer F."/>
            <person name="Land M."/>
            <person name="Hauser L."/>
            <person name="Markowitz V."/>
            <person name="Cheng J.-F."/>
            <person name="Hugenholtz P."/>
            <person name="Woyke T."/>
            <person name="Wu D."/>
            <person name="Pukall R."/>
            <person name="Steenblock K."/>
            <person name="Schneider S."/>
            <person name="Klenk H.-P."/>
            <person name="Eisen J.A."/>
        </authorList>
    </citation>
    <scope>NUCLEOTIDE SEQUENCE [LARGE SCALE GENOMIC DNA]</scope>
    <source>
        <strain evidence="4">DSM 14684 / CIP 108061 / JCM 11494 / NBRC 100937 / ID131577</strain>
    </source>
</reference>
<gene>
    <name evidence="3" type="ordered locus">Cwoe_0182</name>
</gene>
<dbReference type="STRING" id="469383.Cwoe_0182"/>
<dbReference type="InterPro" id="IPR013321">
    <property type="entry name" value="Arc_rbn_hlx_hlx"/>
</dbReference>
<dbReference type="Gene3D" id="1.10.1220.10">
    <property type="entry name" value="Met repressor-like"/>
    <property type="match status" value="1"/>
</dbReference>
<evidence type="ECO:0000259" key="2">
    <source>
        <dbReference type="Pfam" id="PF01402"/>
    </source>
</evidence>
<dbReference type="RefSeq" id="WP_012931671.1">
    <property type="nucleotide sequence ID" value="NC_013739.1"/>
</dbReference>
<protein>
    <submittedName>
        <fullName evidence="3">Putative transcriptional regulator, CopG family</fullName>
    </submittedName>
</protein>
<feature type="region of interest" description="Disordered" evidence="1">
    <location>
        <begin position="52"/>
        <end position="77"/>
    </location>
</feature>
<dbReference type="Pfam" id="PF01402">
    <property type="entry name" value="RHH_1"/>
    <property type="match status" value="1"/>
</dbReference>
<reference evidence="3 4" key="1">
    <citation type="journal article" date="2010" name="Stand. Genomic Sci.">
        <title>Complete genome sequence of Conexibacter woesei type strain (ID131577).</title>
        <authorList>
            <person name="Pukall R."/>
            <person name="Lapidus A."/>
            <person name="Glavina Del Rio T."/>
            <person name="Copeland A."/>
            <person name="Tice H."/>
            <person name="Cheng J.-F."/>
            <person name="Lucas S."/>
            <person name="Chen F."/>
            <person name="Nolan M."/>
            <person name="Bruce D."/>
            <person name="Goodwin L."/>
            <person name="Pitluck S."/>
            <person name="Mavromatis K."/>
            <person name="Ivanova N."/>
            <person name="Ovchinnikova G."/>
            <person name="Pati A."/>
            <person name="Chen A."/>
            <person name="Palaniappan K."/>
            <person name="Land M."/>
            <person name="Hauser L."/>
            <person name="Chang Y.-J."/>
            <person name="Jeffries C.D."/>
            <person name="Chain P."/>
            <person name="Meincke L."/>
            <person name="Sims D."/>
            <person name="Brettin T."/>
            <person name="Detter J.C."/>
            <person name="Rohde M."/>
            <person name="Goeker M."/>
            <person name="Bristow J."/>
            <person name="Eisen J.A."/>
            <person name="Markowitz V."/>
            <person name="Kyrpides N.C."/>
            <person name="Klenk H.-P."/>
            <person name="Hugenholtz P."/>
        </authorList>
    </citation>
    <scope>NUCLEOTIDE SEQUENCE [LARGE SCALE GENOMIC DNA]</scope>
    <source>
        <strain evidence="4">DSM 14684 / CIP 108061 / JCM 11494 / NBRC 100937 / ID131577</strain>
    </source>
</reference>
<evidence type="ECO:0000256" key="1">
    <source>
        <dbReference type="SAM" id="MobiDB-lite"/>
    </source>
</evidence>
<organism evidence="3 4">
    <name type="scientific">Conexibacter woesei (strain DSM 14684 / CCUG 47730 / CIP 108061 / JCM 11494 / NBRC 100937 / ID131577)</name>
    <dbReference type="NCBI Taxonomy" id="469383"/>
    <lineage>
        <taxon>Bacteria</taxon>
        <taxon>Bacillati</taxon>
        <taxon>Actinomycetota</taxon>
        <taxon>Thermoleophilia</taxon>
        <taxon>Solirubrobacterales</taxon>
        <taxon>Conexibacteraceae</taxon>
        <taxon>Conexibacter</taxon>
    </lineage>
</organism>
<proteinExistence type="predicted"/>
<sequence>MAKVMISLPDDLLERFDTYAQRRRTTRSGLLRELAEHELAANSDARRRRVDELLANPGNYGGHGTRYVREDRNRDNP</sequence>
<dbReference type="OrthoDB" id="5197599at2"/>
<dbReference type="InterPro" id="IPR010985">
    <property type="entry name" value="Ribbon_hlx_hlx"/>
</dbReference>
<dbReference type="AlphaFoldDB" id="D3F540"/>
<feature type="domain" description="Ribbon-helix-helix protein CopG" evidence="2">
    <location>
        <begin position="4"/>
        <end position="40"/>
    </location>
</feature>
<dbReference type="eggNOG" id="COG0864">
    <property type="taxonomic scope" value="Bacteria"/>
</dbReference>
<name>D3F540_CONWI</name>